<gene>
    <name evidence="1" type="ORF">PGIGA_G00153960</name>
</gene>
<organism evidence="1 2">
    <name type="scientific">Pangasianodon gigas</name>
    <name type="common">Mekong giant catfish</name>
    <name type="synonym">Pangasius gigas</name>
    <dbReference type="NCBI Taxonomy" id="30993"/>
    <lineage>
        <taxon>Eukaryota</taxon>
        <taxon>Metazoa</taxon>
        <taxon>Chordata</taxon>
        <taxon>Craniata</taxon>
        <taxon>Vertebrata</taxon>
        <taxon>Euteleostomi</taxon>
        <taxon>Actinopterygii</taxon>
        <taxon>Neopterygii</taxon>
        <taxon>Teleostei</taxon>
        <taxon>Ostariophysi</taxon>
        <taxon>Siluriformes</taxon>
        <taxon>Pangasiidae</taxon>
        <taxon>Pangasianodon</taxon>
    </lineage>
</organism>
<name>A0ACC5XPA6_PANGG</name>
<accession>A0ACC5XPA6</accession>
<comment type="caution">
    <text evidence="1">The sequence shown here is derived from an EMBL/GenBank/DDBJ whole genome shotgun (WGS) entry which is preliminary data.</text>
</comment>
<reference evidence="1 2" key="1">
    <citation type="journal article" date="2022" name="bioRxiv">
        <title>An ancient truncated duplication of the anti-Mullerian hormone receptor type 2 gene is a potential conserved master sex determinant in the Pangasiidae catfish family.</title>
        <authorList>
            <person name="Wen M."/>
            <person name="Pan Q."/>
            <person name="Jouanno E."/>
            <person name="Montfort J."/>
            <person name="Zahm M."/>
            <person name="Cabau C."/>
            <person name="Klopp C."/>
            <person name="Iampietro C."/>
            <person name="Roques C."/>
            <person name="Bouchez O."/>
            <person name="Castinel A."/>
            <person name="Donnadieu C."/>
            <person name="Parrinello H."/>
            <person name="Poncet C."/>
            <person name="Belmonte E."/>
            <person name="Gautier V."/>
            <person name="Avarre J.-C."/>
            <person name="Dugue R."/>
            <person name="Gustiano R."/>
            <person name="Ha T.T.T."/>
            <person name="Campet M."/>
            <person name="Sriphairoj K."/>
            <person name="Ribolli J."/>
            <person name="de Almeida F.L."/>
            <person name="Desvignes T."/>
            <person name="Postlethwait J.H."/>
            <person name="Bucao C.F."/>
            <person name="Robinson-Rechavi M."/>
            <person name="Bobe J."/>
            <person name="Herpin A."/>
            <person name="Guiguen Y."/>
        </authorList>
    </citation>
    <scope>NUCLEOTIDE SEQUENCE [LARGE SCALE GENOMIC DNA]</scope>
    <source>
        <strain evidence="1">YG-Dec2019</strain>
    </source>
</reference>
<protein>
    <submittedName>
        <fullName evidence="1">Uncharacterized protein</fullName>
    </submittedName>
</protein>
<keyword evidence="2" id="KW-1185">Reference proteome</keyword>
<evidence type="ECO:0000313" key="2">
    <source>
        <dbReference type="Proteomes" id="UP000829447"/>
    </source>
</evidence>
<proteinExistence type="predicted"/>
<evidence type="ECO:0000313" key="1">
    <source>
        <dbReference type="EMBL" id="MCI4393133.1"/>
    </source>
</evidence>
<dbReference type="EMBL" id="CM040478">
    <property type="protein sequence ID" value="MCI4393133.1"/>
    <property type="molecule type" value="Genomic_DNA"/>
</dbReference>
<dbReference type="Proteomes" id="UP000829447">
    <property type="component" value="Linkage Group LG25"/>
</dbReference>
<sequence length="1527" mass="175379">MELKVWVDGVQRVVCGLSEETSCQDVVIALAQAIGQTGRYVLVQKLRDKERQLVANERPLEALAKLGQLSSEVQFILRRTGPTSSEGSDLDRVPSFPKLLEPEPPKSKVPKKALSFNLGPSTSSQPFVRQPKNVPKDSPEQRVPHGPPGSSHAQAGPSKEEVFRQILQQQSRLQDLQAHLEALEKQAWVLEQPSPPSFSPDLIEEMNYLEDKFRHNEAELAHVEYWESEYHSEVQKEQSMLKQLRELNVALDEHSRRIHETETQSGRLERDIHLQENRQNGMRHTQANVEQSLGQVRAQLSAVQHQGSELSSSLEETEEALKMAEELLQAKSRELDELNKELRQCNLQQFIQQTGVPSPQLSVPADDLELAYLMPDGQSDEDSNHSVLEFNPRTTAKQILGNPRSLQNPLVSSLHPEVLQSREEASQIMGDQHLKDLNPEGVSDAVRCLICLNTFTGQPVASPQHCDHFYCLACITEWAKTTNSCPVDRLKFTVLYQRSCPGRGIQKIITVEPHDGQGLEEEESSEELSVCEECGRSDRRHLMLLCSACDSRFHISCLSPPLATVPFEDWFCQECATENSQTKDSFSREESEIAEAEMMDLLSEVVPTSSRLRPSSTAQRAVSVHTRRSERVQQQSSRTHTTLPQTVQHVPRYLLKSSWSNSEEATTSNLVLKTQKANKKKKGNWKEQSKPVFWLIISMPIFNGCSNRKLEVNLAGRRLKLLPSDLLQKGQDVDKADLQKNRLKEVTGISCLSNLTELNLSRNELVEFPKEISELQQLVRLYMNQNNIKSIPNNIFPSLKKLQFLKMSTNKLRQLPSDMNKCENLIYLNLSNNRLRDVQPLVGLGRLNELYVENNRLTELPQALFQTQNLEKFKANSNPLRKPPETICVGGLKDIQNYFEMLEVSSFTIRTIKTMFLGSSMAGKSTVCRSLRHGCPVEVAEDDRTVGIEIQQFLNADGVRFLFWDFAGQEEYYFTHHVFITPQAFVILAVDLSKYDAECFREKVGFWINNIQLKVPNAVVLLLGTHVDCCSDEMEVHDKKRDIEERVNQMLFERKESLEQQRKNLEELEDPSLFYEQMRVIERLEEYKLQVLDLIAIDCKKPEDINRLLHYINGVVLDTDKFPFLEQTLPQCYKDVENAIQDHLDSGNIPQHGIVTHREILAHLITSHNELDLDKLRIILQYLHRTGIIMWYWEIPDLTDMVFVKPSFLISLFKAIVRHDLVSMLKEISRRDLKRVNSLEKHRDTWIEDFTNRATLSNVAIRILVHAELKRSGVDDEELIDEIVGTKKKAGNLIRLLQHFDVCLPTKECAQLNPRAPEFCPNKKWQPSSPDVYEPKGACLFPSFLQRDNLDVMQMWGQDNLEDITVQVYFLPEIPHGFFHRLVIRICSIYSTFWIGKEQCLYTSGNRRLLVREHTDKGDQFIEIRGKHSDMSTAADILKAWDMIKVMMMRLAQLTQQWRGLCQYVHSPCKHKGCKAYFEWADWQDWIVPDACEQFNMDPEDKMTCRNGHTRRTELLFPARSCADLKN</sequence>